<feature type="non-terminal residue" evidence="3">
    <location>
        <position position="1"/>
    </location>
</feature>
<feature type="non-terminal residue" evidence="3">
    <location>
        <position position="96"/>
    </location>
</feature>
<dbReference type="EMBL" id="JAFKCV010000372">
    <property type="protein sequence ID" value="MBN7828103.1"/>
    <property type="molecule type" value="Genomic_DNA"/>
</dbReference>
<dbReference type="Proteomes" id="UP000664654">
    <property type="component" value="Unassembled WGS sequence"/>
</dbReference>
<dbReference type="SUPFAM" id="SSF54060">
    <property type="entry name" value="His-Me finger endonucleases"/>
    <property type="match status" value="1"/>
</dbReference>
<keyword evidence="3" id="KW-0540">Nuclease</keyword>
<gene>
    <name evidence="3" type="ORF">J0A66_22985</name>
</gene>
<evidence type="ECO:0000313" key="3">
    <source>
        <dbReference type="EMBL" id="MBN7828103.1"/>
    </source>
</evidence>
<evidence type="ECO:0000256" key="1">
    <source>
        <dbReference type="ARBA" id="ARBA00006429"/>
    </source>
</evidence>
<evidence type="ECO:0000313" key="4">
    <source>
        <dbReference type="Proteomes" id="UP000664654"/>
    </source>
</evidence>
<keyword evidence="4" id="KW-1185">Reference proteome</keyword>
<name>A0A939IQ44_9ALTE</name>
<reference evidence="3" key="1">
    <citation type="submission" date="2021-03" db="EMBL/GenBank/DDBJ databases">
        <title>novel species isolated from a fishpond in China.</title>
        <authorList>
            <person name="Lu H."/>
            <person name="Cai Z."/>
        </authorList>
    </citation>
    <scope>NUCLEOTIDE SEQUENCE</scope>
    <source>
        <strain evidence="3">JCM 30855</strain>
    </source>
</reference>
<dbReference type="InterPro" id="IPR007346">
    <property type="entry name" value="Endonuclease-I"/>
</dbReference>
<keyword evidence="3" id="KW-0378">Hydrolase</keyword>
<comment type="caution">
    <text evidence="3">The sequence shown here is derived from an EMBL/GenBank/DDBJ whole genome shotgun (WGS) entry which is preliminary data.</text>
</comment>
<sequence length="96" mass="10227">VDSIEQDRNSAIYEFQGNRNPFIDHPEWVELVYSAENCDSDNGGGDNGGGDPDEPTPGEAGLIFSEYVEGAGGNNKAIELFNASGESLDLAGYQVL</sequence>
<feature type="region of interest" description="Disordered" evidence="2">
    <location>
        <begin position="36"/>
        <end position="60"/>
    </location>
</feature>
<accession>A0A939IQ44</accession>
<dbReference type="InterPro" id="IPR044925">
    <property type="entry name" value="His-Me_finger_sf"/>
</dbReference>
<protein>
    <submittedName>
        <fullName evidence="3">Endonuclease</fullName>
    </submittedName>
</protein>
<proteinExistence type="inferred from homology"/>
<dbReference type="RefSeq" id="WP_206576094.1">
    <property type="nucleotide sequence ID" value="NZ_JAFKCV010000372.1"/>
</dbReference>
<dbReference type="AlphaFoldDB" id="A0A939IQ44"/>
<comment type="similarity">
    <text evidence="1">Belongs to the EndA/NucM nuclease family.</text>
</comment>
<evidence type="ECO:0000256" key="2">
    <source>
        <dbReference type="SAM" id="MobiDB-lite"/>
    </source>
</evidence>
<dbReference type="GO" id="GO:0004519">
    <property type="term" value="F:endonuclease activity"/>
    <property type="evidence" value="ECO:0007669"/>
    <property type="project" value="UniProtKB-KW"/>
</dbReference>
<keyword evidence="3" id="KW-0255">Endonuclease</keyword>
<dbReference type="Pfam" id="PF04231">
    <property type="entry name" value="Endonuclease_1"/>
    <property type="match status" value="1"/>
</dbReference>
<organism evidence="3 4">
    <name type="scientific">Bowmanella dokdonensis</name>
    <dbReference type="NCBI Taxonomy" id="751969"/>
    <lineage>
        <taxon>Bacteria</taxon>
        <taxon>Pseudomonadati</taxon>
        <taxon>Pseudomonadota</taxon>
        <taxon>Gammaproteobacteria</taxon>
        <taxon>Alteromonadales</taxon>
        <taxon>Alteromonadaceae</taxon>
        <taxon>Bowmanella</taxon>
    </lineage>
</organism>